<evidence type="ECO:0000256" key="2">
    <source>
        <dbReference type="ARBA" id="ARBA00023274"/>
    </source>
</evidence>
<dbReference type="Gene3D" id="4.10.990.10">
    <property type="match status" value="1"/>
</dbReference>
<dbReference type="KEGG" id="marh:Mia14_0918"/>
<dbReference type="InterPro" id="IPR036227">
    <property type="entry name" value="Ribosomal_uL15/eL18_sf"/>
</dbReference>
<dbReference type="InterPro" id="IPR027386">
    <property type="entry name" value="Rbsml_uL15_N"/>
</dbReference>
<dbReference type="OrthoDB" id="9418at2157"/>
<evidence type="ECO:0000313" key="5">
    <source>
        <dbReference type="EMBL" id="ASI14191.1"/>
    </source>
</evidence>
<evidence type="ECO:0000313" key="6">
    <source>
        <dbReference type="Proteomes" id="UP000197679"/>
    </source>
</evidence>
<protein>
    <recommendedName>
        <fullName evidence="3">50S ribosomal protein L15</fullName>
    </recommendedName>
</protein>
<keyword evidence="6" id="KW-1185">Reference proteome</keyword>
<evidence type="ECO:0000256" key="3">
    <source>
        <dbReference type="ARBA" id="ARBA00035497"/>
    </source>
</evidence>
<dbReference type="SUPFAM" id="SSF52080">
    <property type="entry name" value="Ribosomal proteins L15p and L18e"/>
    <property type="match status" value="1"/>
</dbReference>
<accession>A0A218NP02</accession>
<evidence type="ECO:0000256" key="1">
    <source>
        <dbReference type="ARBA" id="ARBA00022980"/>
    </source>
</evidence>
<dbReference type="GO" id="GO:1990904">
    <property type="term" value="C:ribonucleoprotein complex"/>
    <property type="evidence" value="ECO:0007669"/>
    <property type="project" value="UniProtKB-KW"/>
</dbReference>
<reference evidence="5 6" key="1">
    <citation type="journal article" date="2017" name="Nat. Commun.">
        <title>'ARMAN' archaea depend on association with euryarchaeal host in culture and in situ.</title>
        <authorList>
            <person name="Golyshina O."/>
            <person name="Toshchakov S."/>
            <person name="Makarova K."/>
            <person name="Gavrilov S."/>
            <person name="Korzhenkov A."/>
            <person name="La Cono V."/>
            <person name="Arcadi E."/>
            <person name="Nechitaylo T."/>
            <person name="Ferrer M."/>
            <person name="Kublanov I."/>
            <person name="Wolf Y."/>
            <person name="Yakimov M."/>
            <person name="Golyshin P."/>
            <person name="Slesarev A."/>
            <person name="Kozyavkin S."/>
        </authorList>
    </citation>
    <scope>NUCLEOTIDE SEQUENCE [LARGE SCALE GENOMIC DNA]</scope>
    <source>
        <strain evidence="5 6">Mia14</strain>
    </source>
</reference>
<proteinExistence type="predicted"/>
<keyword evidence="2" id="KW-0687">Ribonucleoprotein</keyword>
<feature type="domain" description="Large ribosomal subunit protein uL15/eL18" evidence="4">
    <location>
        <begin position="67"/>
        <end position="126"/>
    </location>
</feature>
<name>A0A218NP02_9ARCH</name>
<dbReference type="InterPro" id="IPR021131">
    <property type="entry name" value="Ribosomal_uL15/eL18"/>
</dbReference>
<dbReference type="Gene3D" id="3.100.10.10">
    <property type="match status" value="1"/>
</dbReference>
<evidence type="ECO:0000259" key="4">
    <source>
        <dbReference type="Pfam" id="PF00828"/>
    </source>
</evidence>
<dbReference type="Pfam" id="PF00828">
    <property type="entry name" value="Ribosomal_L27A"/>
    <property type="match status" value="1"/>
</dbReference>
<dbReference type="RefSeq" id="WP_088820486.1">
    <property type="nucleotide sequence ID" value="NZ_CP019964.1"/>
</dbReference>
<dbReference type="GeneID" id="33314455"/>
<sequence>MVVRKERRSRKYFGSRHWGLGNIKNGRGSGDRGGVGKGAVKPRWTWTTAKHPELIGKRGFHHWGQEEHKWIDLYAINGMLEKEKKETLDLKGYKVLSRGELNFKVKIKASGFSKKAMEKIKAAESTAEVV</sequence>
<dbReference type="AlphaFoldDB" id="A0A218NP02"/>
<dbReference type="Proteomes" id="UP000197679">
    <property type="component" value="Chromosome"/>
</dbReference>
<organism evidence="5 6">
    <name type="scientific">Candidatus Mancarchaeum acidiphilum</name>
    <dbReference type="NCBI Taxonomy" id="1920749"/>
    <lineage>
        <taxon>Archaea</taxon>
        <taxon>Candidatus Micrarchaeota</taxon>
        <taxon>Candidatus Mancarchaeum</taxon>
    </lineage>
</organism>
<dbReference type="EMBL" id="CP019964">
    <property type="protein sequence ID" value="ASI14191.1"/>
    <property type="molecule type" value="Genomic_DNA"/>
</dbReference>
<dbReference type="GO" id="GO:0005840">
    <property type="term" value="C:ribosome"/>
    <property type="evidence" value="ECO:0007669"/>
    <property type="project" value="UniProtKB-KW"/>
</dbReference>
<gene>
    <name evidence="5" type="ORF">Mia14_0918</name>
</gene>
<keyword evidence="1 5" id="KW-0689">Ribosomal protein</keyword>